<dbReference type="EMBL" id="KZ502876">
    <property type="protein sequence ID" value="PKU71707.1"/>
    <property type="molecule type" value="Genomic_DNA"/>
</dbReference>
<reference evidence="1 2" key="2">
    <citation type="journal article" date="2017" name="Nature">
        <title>The Apostasia genome and the evolution of orchids.</title>
        <authorList>
            <person name="Zhang G.Q."/>
            <person name="Liu K.W."/>
            <person name="Li Z."/>
            <person name="Lohaus R."/>
            <person name="Hsiao Y.Y."/>
            <person name="Niu S.C."/>
            <person name="Wang J.Y."/>
            <person name="Lin Y.C."/>
            <person name="Xu Q."/>
            <person name="Chen L.J."/>
            <person name="Yoshida K."/>
            <person name="Fujiwara S."/>
            <person name="Wang Z.W."/>
            <person name="Zhang Y.Q."/>
            <person name="Mitsuda N."/>
            <person name="Wang M."/>
            <person name="Liu G.H."/>
            <person name="Pecoraro L."/>
            <person name="Huang H.X."/>
            <person name="Xiao X.J."/>
            <person name="Lin M."/>
            <person name="Wu X.Y."/>
            <person name="Wu W.L."/>
            <person name="Chen Y.Y."/>
            <person name="Chang S.B."/>
            <person name="Sakamoto S."/>
            <person name="Ohme-Takagi M."/>
            <person name="Yagi M."/>
            <person name="Zeng S.J."/>
            <person name="Shen C.Y."/>
            <person name="Yeh C.M."/>
            <person name="Luo Y.B."/>
            <person name="Tsai W.C."/>
            <person name="Van de Peer Y."/>
            <person name="Liu Z.J."/>
        </authorList>
    </citation>
    <scope>NUCLEOTIDE SEQUENCE [LARGE SCALE GENOMIC DNA]</scope>
    <source>
        <tissue evidence="1">The whole plant</tissue>
    </source>
</reference>
<dbReference type="AlphaFoldDB" id="A0A2I0W7R4"/>
<protein>
    <submittedName>
        <fullName evidence="1">Uncharacterized protein</fullName>
    </submittedName>
</protein>
<gene>
    <name evidence="1" type="ORF">MA16_Dca022805</name>
</gene>
<sequence length="101" mass="11548">MTPSSLFDFIISQKRRDCTRHSFCSFMVVRLPPPLPLEFVSFGSTIVAQLCCFTEAYRVCPFLLFSSLLFSSIASPKVQRLHGLLLRFHHYLPTSFASQEV</sequence>
<evidence type="ECO:0000313" key="1">
    <source>
        <dbReference type="EMBL" id="PKU71707.1"/>
    </source>
</evidence>
<organism evidence="1 2">
    <name type="scientific">Dendrobium catenatum</name>
    <dbReference type="NCBI Taxonomy" id="906689"/>
    <lineage>
        <taxon>Eukaryota</taxon>
        <taxon>Viridiplantae</taxon>
        <taxon>Streptophyta</taxon>
        <taxon>Embryophyta</taxon>
        <taxon>Tracheophyta</taxon>
        <taxon>Spermatophyta</taxon>
        <taxon>Magnoliopsida</taxon>
        <taxon>Liliopsida</taxon>
        <taxon>Asparagales</taxon>
        <taxon>Orchidaceae</taxon>
        <taxon>Epidendroideae</taxon>
        <taxon>Malaxideae</taxon>
        <taxon>Dendrobiinae</taxon>
        <taxon>Dendrobium</taxon>
    </lineage>
</organism>
<dbReference type="Proteomes" id="UP000233837">
    <property type="component" value="Unassembled WGS sequence"/>
</dbReference>
<name>A0A2I0W7R4_9ASPA</name>
<proteinExistence type="predicted"/>
<evidence type="ECO:0000313" key="2">
    <source>
        <dbReference type="Proteomes" id="UP000233837"/>
    </source>
</evidence>
<keyword evidence="2" id="KW-1185">Reference proteome</keyword>
<reference evidence="1 2" key="1">
    <citation type="journal article" date="2016" name="Sci. Rep.">
        <title>The Dendrobium catenatum Lindl. genome sequence provides insights into polysaccharide synthase, floral development and adaptive evolution.</title>
        <authorList>
            <person name="Zhang G.Q."/>
            <person name="Xu Q."/>
            <person name="Bian C."/>
            <person name="Tsai W.C."/>
            <person name="Yeh C.M."/>
            <person name="Liu K.W."/>
            <person name="Yoshida K."/>
            <person name="Zhang L.S."/>
            <person name="Chang S.B."/>
            <person name="Chen F."/>
            <person name="Shi Y."/>
            <person name="Su Y.Y."/>
            <person name="Zhang Y.Q."/>
            <person name="Chen L.J."/>
            <person name="Yin Y."/>
            <person name="Lin M."/>
            <person name="Huang H."/>
            <person name="Deng H."/>
            <person name="Wang Z.W."/>
            <person name="Zhu S.L."/>
            <person name="Zhao X."/>
            <person name="Deng C."/>
            <person name="Niu S.C."/>
            <person name="Huang J."/>
            <person name="Wang M."/>
            <person name="Liu G.H."/>
            <person name="Yang H.J."/>
            <person name="Xiao X.J."/>
            <person name="Hsiao Y.Y."/>
            <person name="Wu W.L."/>
            <person name="Chen Y.Y."/>
            <person name="Mitsuda N."/>
            <person name="Ohme-Takagi M."/>
            <person name="Luo Y.B."/>
            <person name="Van de Peer Y."/>
            <person name="Liu Z.J."/>
        </authorList>
    </citation>
    <scope>NUCLEOTIDE SEQUENCE [LARGE SCALE GENOMIC DNA]</scope>
    <source>
        <tissue evidence="1">The whole plant</tissue>
    </source>
</reference>
<accession>A0A2I0W7R4</accession>